<keyword evidence="1" id="KW-0812">Transmembrane</keyword>
<comment type="caution">
    <text evidence="3">The sequence shown here is derived from an EMBL/GenBank/DDBJ whole genome shotgun (WGS) entry which is preliminary data.</text>
</comment>
<proteinExistence type="predicted"/>
<name>A0ABP7S2S0_9SPHN</name>
<dbReference type="InterPro" id="IPR007168">
    <property type="entry name" value="Phageshock_PspC_N"/>
</dbReference>
<feature type="transmembrane region" description="Helical" evidence="1">
    <location>
        <begin position="44"/>
        <end position="68"/>
    </location>
</feature>
<keyword evidence="1" id="KW-1133">Transmembrane helix</keyword>
<dbReference type="EMBL" id="BAAAZD010000002">
    <property type="protein sequence ID" value="GAA4005695.1"/>
    <property type="molecule type" value="Genomic_DNA"/>
</dbReference>
<keyword evidence="1" id="KW-0472">Membrane</keyword>
<gene>
    <name evidence="3" type="ORF">GCM10022211_17530</name>
</gene>
<dbReference type="Pfam" id="PF04024">
    <property type="entry name" value="PspC"/>
    <property type="match status" value="1"/>
</dbReference>
<organism evidence="3 4">
    <name type="scientific">Sphingomonas humi</name>
    <dbReference type="NCBI Taxonomy" id="335630"/>
    <lineage>
        <taxon>Bacteria</taxon>
        <taxon>Pseudomonadati</taxon>
        <taxon>Pseudomonadota</taxon>
        <taxon>Alphaproteobacteria</taxon>
        <taxon>Sphingomonadales</taxon>
        <taxon>Sphingomonadaceae</taxon>
        <taxon>Sphingomonas</taxon>
    </lineage>
</organism>
<protein>
    <recommendedName>
        <fullName evidence="2">Phage shock protein PspC N-terminal domain-containing protein</fullName>
    </recommendedName>
</protein>
<dbReference type="RefSeq" id="WP_344709881.1">
    <property type="nucleotide sequence ID" value="NZ_BAAAZD010000002.1"/>
</dbReference>
<evidence type="ECO:0000313" key="4">
    <source>
        <dbReference type="Proteomes" id="UP001501310"/>
    </source>
</evidence>
<feature type="domain" description="Phage shock protein PspC N-terminal" evidence="2">
    <location>
        <begin position="18"/>
        <end position="65"/>
    </location>
</feature>
<evidence type="ECO:0000313" key="3">
    <source>
        <dbReference type="EMBL" id="GAA4005695.1"/>
    </source>
</evidence>
<keyword evidence="4" id="KW-1185">Reference proteome</keyword>
<evidence type="ECO:0000256" key="1">
    <source>
        <dbReference type="SAM" id="Phobius"/>
    </source>
</evidence>
<accession>A0ABP7S2S0</accession>
<dbReference type="Proteomes" id="UP001501310">
    <property type="component" value="Unassembled WGS sequence"/>
</dbReference>
<reference evidence="4" key="1">
    <citation type="journal article" date="2019" name="Int. J. Syst. Evol. Microbiol.">
        <title>The Global Catalogue of Microorganisms (GCM) 10K type strain sequencing project: providing services to taxonomists for standard genome sequencing and annotation.</title>
        <authorList>
            <consortium name="The Broad Institute Genomics Platform"/>
            <consortium name="The Broad Institute Genome Sequencing Center for Infectious Disease"/>
            <person name="Wu L."/>
            <person name="Ma J."/>
        </authorList>
    </citation>
    <scope>NUCLEOTIDE SEQUENCE [LARGE SCALE GENOMIC DNA]</scope>
    <source>
        <strain evidence="4">JCM 16603</strain>
    </source>
</reference>
<evidence type="ECO:0000259" key="2">
    <source>
        <dbReference type="Pfam" id="PF04024"/>
    </source>
</evidence>
<sequence length="103" mass="11235">MKSLIPSRDYFRNNVALRNDTILGVCEALGHDLGFNPNFLRVPLAAGIIFAPMVMVGIYLALGVVAFASRTFFPDKVQQVAADHVQVAAPEAHNEQVELQRAA</sequence>